<evidence type="ECO:0000313" key="3">
    <source>
        <dbReference type="Proteomes" id="UP000692954"/>
    </source>
</evidence>
<feature type="coiled-coil region" evidence="1">
    <location>
        <begin position="73"/>
        <end position="261"/>
    </location>
</feature>
<keyword evidence="3" id="KW-1185">Reference proteome</keyword>
<keyword evidence="1" id="KW-0175">Coiled coil</keyword>
<evidence type="ECO:0000313" key="2">
    <source>
        <dbReference type="EMBL" id="CAD8084026.1"/>
    </source>
</evidence>
<name>A0A8S1N2N2_9CILI</name>
<protein>
    <submittedName>
        <fullName evidence="2">Uncharacterized protein</fullName>
    </submittedName>
</protein>
<dbReference type="AlphaFoldDB" id="A0A8S1N2N2"/>
<sequence>MSKEWTIYKICGNSFKIICEENKKEKIQIKFDLMDQPLDCQRIGNPEQNSYIMYSIFMLKNQQKATQMKDQQIQELKTMIIEKDQQIEKKIEEYQKMKNCEIQFQAKNQTILGLEEEIKGLDKQLKQEKSMNGDVKVNTKFKEQIEQYQIKIENKNQEISKSRKLLDQLSKVNDQLSKDLDQKSKMLEQKIQELEQLSQQNQIVSQKTQLFIKKVQTQDNDINEENNKLRQEIQNLILKHERNLHAALENQKKQLEQWLQQTIIIRKFS</sequence>
<accession>A0A8S1N2N2</accession>
<comment type="caution">
    <text evidence="2">The sequence shown here is derived from an EMBL/GenBank/DDBJ whole genome shotgun (WGS) entry which is preliminary data.</text>
</comment>
<proteinExistence type="predicted"/>
<dbReference type="Proteomes" id="UP000692954">
    <property type="component" value="Unassembled WGS sequence"/>
</dbReference>
<gene>
    <name evidence="2" type="ORF">PSON_ATCC_30995.1.T0460037</name>
</gene>
<organism evidence="2 3">
    <name type="scientific">Paramecium sonneborni</name>
    <dbReference type="NCBI Taxonomy" id="65129"/>
    <lineage>
        <taxon>Eukaryota</taxon>
        <taxon>Sar</taxon>
        <taxon>Alveolata</taxon>
        <taxon>Ciliophora</taxon>
        <taxon>Intramacronucleata</taxon>
        <taxon>Oligohymenophorea</taxon>
        <taxon>Peniculida</taxon>
        <taxon>Parameciidae</taxon>
        <taxon>Paramecium</taxon>
    </lineage>
</organism>
<evidence type="ECO:0000256" key="1">
    <source>
        <dbReference type="SAM" id="Coils"/>
    </source>
</evidence>
<dbReference type="EMBL" id="CAJJDN010000046">
    <property type="protein sequence ID" value="CAD8084026.1"/>
    <property type="molecule type" value="Genomic_DNA"/>
</dbReference>
<reference evidence="2" key="1">
    <citation type="submission" date="2021-01" db="EMBL/GenBank/DDBJ databases">
        <authorList>
            <consortium name="Genoscope - CEA"/>
            <person name="William W."/>
        </authorList>
    </citation>
    <scope>NUCLEOTIDE SEQUENCE</scope>
</reference>